<proteinExistence type="predicted"/>
<dbReference type="EMBL" id="ODYU01002228">
    <property type="protein sequence ID" value="SOQ39434.1"/>
    <property type="molecule type" value="Genomic_DNA"/>
</dbReference>
<accession>A0A2H1VGR1</accession>
<gene>
    <name evidence="1" type="ORF">SFRICE_008964</name>
</gene>
<name>A0A2H1VGR1_SPOFR</name>
<dbReference type="AlphaFoldDB" id="A0A2H1VGR1"/>
<sequence length="89" mass="10428">MVRFASYASHATDFSLSCLLIQLRLLIRVIDNAYMRCVLMTSYGMRAMRMLRVCGRVPLSRNRTATLYDYAKLLRRRTTLQRYAVEPMS</sequence>
<reference evidence="1" key="1">
    <citation type="submission" date="2016-07" db="EMBL/GenBank/DDBJ databases">
        <authorList>
            <person name="Bretaudeau A."/>
        </authorList>
    </citation>
    <scope>NUCLEOTIDE SEQUENCE</scope>
    <source>
        <strain evidence="1">Rice</strain>
        <tissue evidence="1">Whole body</tissue>
    </source>
</reference>
<protein>
    <submittedName>
        <fullName evidence="1">SFRICE_008964</fullName>
    </submittedName>
</protein>
<organism evidence="1">
    <name type="scientific">Spodoptera frugiperda</name>
    <name type="common">Fall armyworm</name>
    <dbReference type="NCBI Taxonomy" id="7108"/>
    <lineage>
        <taxon>Eukaryota</taxon>
        <taxon>Metazoa</taxon>
        <taxon>Ecdysozoa</taxon>
        <taxon>Arthropoda</taxon>
        <taxon>Hexapoda</taxon>
        <taxon>Insecta</taxon>
        <taxon>Pterygota</taxon>
        <taxon>Neoptera</taxon>
        <taxon>Endopterygota</taxon>
        <taxon>Lepidoptera</taxon>
        <taxon>Glossata</taxon>
        <taxon>Ditrysia</taxon>
        <taxon>Noctuoidea</taxon>
        <taxon>Noctuidae</taxon>
        <taxon>Amphipyrinae</taxon>
        <taxon>Spodoptera</taxon>
    </lineage>
</organism>
<evidence type="ECO:0000313" key="1">
    <source>
        <dbReference type="EMBL" id="SOQ39434.1"/>
    </source>
</evidence>